<evidence type="ECO:0000256" key="1">
    <source>
        <dbReference type="SAM" id="Coils"/>
    </source>
</evidence>
<evidence type="ECO:0000313" key="4">
    <source>
        <dbReference type="Proteomes" id="UP001151760"/>
    </source>
</evidence>
<feature type="compositionally biased region" description="Basic and acidic residues" evidence="2">
    <location>
        <begin position="78"/>
        <end position="87"/>
    </location>
</feature>
<keyword evidence="4" id="KW-1185">Reference proteome</keyword>
<proteinExistence type="predicted"/>
<gene>
    <name evidence="3" type="ORF">Tco_0895044</name>
</gene>
<reference evidence="3" key="2">
    <citation type="submission" date="2022-01" db="EMBL/GenBank/DDBJ databases">
        <authorList>
            <person name="Yamashiro T."/>
            <person name="Shiraishi A."/>
            <person name="Satake H."/>
            <person name="Nakayama K."/>
        </authorList>
    </citation>
    <scope>NUCLEOTIDE SEQUENCE</scope>
</reference>
<accession>A0ABQ5CFU2</accession>
<evidence type="ECO:0000256" key="2">
    <source>
        <dbReference type="SAM" id="MobiDB-lite"/>
    </source>
</evidence>
<organism evidence="3 4">
    <name type="scientific">Tanacetum coccineum</name>
    <dbReference type="NCBI Taxonomy" id="301880"/>
    <lineage>
        <taxon>Eukaryota</taxon>
        <taxon>Viridiplantae</taxon>
        <taxon>Streptophyta</taxon>
        <taxon>Embryophyta</taxon>
        <taxon>Tracheophyta</taxon>
        <taxon>Spermatophyta</taxon>
        <taxon>Magnoliopsida</taxon>
        <taxon>eudicotyledons</taxon>
        <taxon>Gunneridae</taxon>
        <taxon>Pentapetalae</taxon>
        <taxon>asterids</taxon>
        <taxon>campanulids</taxon>
        <taxon>Asterales</taxon>
        <taxon>Asteraceae</taxon>
        <taxon>Asteroideae</taxon>
        <taxon>Anthemideae</taxon>
        <taxon>Anthemidinae</taxon>
        <taxon>Tanacetum</taxon>
    </lineage>
</organism>
<keyword evidence="1" id="KW-0175">Coiled coil</keyword>
<comment type="caution">
    <text evidence="3">The sequence shown here is derived from an EMBL/GenBank/DDBJ whole genome shotgun (WGS) entry which is preliminary data.</text>
</comment>
<reference evidence="3" key="1">
    <citation type="journal article" date="2022" name="Int. J. Mol. Sci.">
        <title>Draft Genome of Tanacetum Coccineum: Genomic Comparison of Closely Related Tanacetum-Family Plants.</title>
        <authorList>
            <person name="Yamashiro T."/>
            <person name="Shiraishi A."/>
            <person name="Nakayama K."/>
            <person name="Satake H."/>
        </authorList>
    </citation>
    <scope>NUCLEOTIDE SEQUENCE</scope>
</reference>
<feature type="coiled-coil region" evidence="1">
    <location>
        <begin position="99"/>
        <end position="195"/>
    </location>
</feature>
<sequence>MGERLCFGRMSGAKRVIIFPCLFALEMDENRKQDLFEAGCLKLENRSTGKTFGWWSRKYNLKVSTPSKGRNKKKKTPEKKTPPEKKTKTPLVVVRAKDLEELKAQNLSLKKKNEELNVKVLSLEKDKEFYREMILTANKKLERLEKQDWGRVQRLIYDFEKSKQGEEQDKESLRLESKEKRKRDLEREAARALQKSLAIYRAQMKLLGLLPAPHQFDLGP</sequence>
<protein>
    <submittedName>
        <fullName evidence="3">Uncharacterized protein</fullName>
    </submittedName>
</protein>
<feature type="region of interest" description="Disordered" evidence="2">
    <location>
        <begin position="64"/>
        <end position="87"/>
    </location>
</feature>
<evidence type="ECO:0000313" key="3">
    <source>
        <dbReference type="EMBL" id="GJT25107.1"/>
    </source>
</evidence>
<dbReference type="EMBL" id="BQNB010014187">
    <property type="protein sequence ID" value="GJT25107.1"/>
    <property type="molecule type" value="Genomic_DNA"/>
</dbReference>
<name>A0ABQ5CFU2_9ASTR</name>
<dbReference type="Proteomes" id="UP001151760">
    <property type="component" value="Unassembled WGS sequence"/>
</dbReference>